<dbReference type="Proteomes" id="UP000064921">
    <property type="component" value="Chromosome"/>
</dbReference>
<keyword evidence="6" id="KW-0472">Membrane</keyword>
<evidence type="ECO:0000313" key="9">
    <source>
        <dbReference type="Proteomes" id="UP000064921"/>
    </source>
</evidence>
<accession>A0A0L0J445</accession>
<dbReference type="GO" id="GO:0005886">
    <property type="term" value="C:plasma membrane"/>
    <property type="evidence" value="ECO:0007669"/>
    <property type="project" value="UniProtKB-SubCell"/>
</dbReference>
<dbReference type="PATRIC" id="fig|121719.5.peg.1971"/>
<keyword evidence="7" id="KW-0653">Protein transport</keyword>
<organism evidence="8 9">
    <name type="scientific">Pannonibacter phragmitetus</name>
    <dbReference type="NCBI Taxonomy" id="121719"/>
    <lineage>
        <taxon>Bacteria</taxon>
        <taxon>Pseudomonadati</taxon>
        <taxon>Pseudomonadota</taxon>
        <taxon>Alphaproteobacteria</taxon>
        <taxon>Hyphomicrobiales</taxon>
        <taxon>Stappiaceae</taxon>
        <taxon>Pannonibacter</taxon>
    </lineage>
</organism>
<dbReference type="RefSeq" id="WP_050471429.1">
    <property type="nucleotide sequence ID" value="NZ_CP013068.1"/>
</dbReference>
<protein>
    <submittedName>
        <fullName evidence="8">Biopolymer transporter ExbD</fullName>
    </submittedName>
</protein>
<dbReference type="GO" id="GO:0015031">
    <property type="term" value="P:protein transport"/>
    <property type="evidence" value="ECO:0007669"/>
    <property type="project" value="UniProtKB-KW"/>
</dbReference>
<evidence type="ECO:0000256" key="1">
    <source>
        <dbReference type="ARBA" id="ARBA00004162"/>
    </source>
</evidence>
<evidence type="ECO:0000256" key="3">
    <source>
        <dbReference type="ARBA" id="ARBA00022475"/>
    </source>
</evidence>
<evidence type="ECO:0000256" key="7">
    <source>
        <dbReference type="RuleBase" id="RU003879"/>
    </source>
</evidence>
<comment type="similarity">
    <text evidence="2 7">Belongs to the ExbD/TolR family.</text>
</comment>
<dbReference type="STRING" id="121719.APZ00_18770"/>
<dbReference type="eggNOG" id="COG0848">
    <property type="taxonomic scope" value="Bacteria"/>
</dbReference>
<dbReference type="GO" id="GO:0022857">
    <property type="term" value="F:transmembrane transporter activity"/>
    <property type="evidence" value="ECO:0007669"/>
    <property type="project" value="InterPro"/>
</dbReference>
<name>A0A0L0J445_9HYPH</name>
<comment type="subcellular location">
    <subcellularLocation>
        <location evidence="1">Cell membrane</location>
        <topology evidence="1">Single-pass membrane protein</topology>
    </subcellularLocation>
    <subcellularLocation>
        <location evidence="7">Cell membrane</location>
        <topology evidence="7">Single-pass type II membrane protein</topology>
    </subcellularLocation>
</comment>
<evidence type="ECO:0000313" key="8">
    <source>
        <dbReference type="EMBL" id="ALV28838.1"/>
    </source>
</evidence>
<keyword evidence="5" id="KW-1133">Transmembrane helix</keyword>
<sequence>MAVRIPREKTKRKMESTISLINIVFLMLIFFLVAGQLAPPADKEVDLVETTDAESLPPPDALYARADGTLVFRGQPTDAASYLAANPLPEEGPESILKLAVDRNLDAARLVEIVDELYGAGAPGIRVVTQKAGTQ</sequence>
<evidence type="ECO:0000256" key="5">
    <source>
        <dbReference type="ARBA" id="ARBA00022989"/>
    </source>
</evidence>
<keyword evidence="4 7" id="KW-0812">Transmembrane</keyword>
<dbReference type="Pfam" id="PF02472">
    <property type="entry name" value="ExbD"/>
    <property type="match status" value="1"/>
</dbReference>
<keyword evidence="7" id="KW-0813">Transport</keyword>
<reference evidence="8 9" key="1">
    <citation type="submission" date="2015-10" db="EMBL/GenBank/DDBJ databases">
        <title>The world's first case of liver abscess caused by Pannonibacter phragmitetus.</title>
        <authorList>
            <person name="Ming D."/>
            <person name="Wang M."/>
            <person name="Zhou Y."/>
            <person name="Jiang T."/>
            <person name="Hu S."/>
        </authorList>
    </citation>
    <scope>NUCLEOTIDE SEQUENCE [LARGE SCALE GENOMIC DNA]</scope>
    <source>
        <strain evidence="8 9">31801</strain>
    </source>
</reference>
<keyword evidence="9" id="KW-1185">Reference proteome</keyword>
<evidence type="ECO:0000256" key="2">
    <source>
        <dbReference type="ARBA" id="ARBA00005811"/>
    </source>
</evidence>
<keyword evidence="3" id="KW-1003">Cell membrane</keyword>
<evidence type="ECO:0000256" key="4">
    <source>
        <dbReference type="ARBA" id="ARBA00022692"/>
    </source>
</evidence>
<dbReference type="EMBL" id="CP013068">
    <property type="protein sequence ID" value="ALV28838.1"/>
    <property type="molecule type" value="Genomic_DNA"/>
</dbReference>
<dbReference type="AlphaFoldDB" id="A0A0L0J445"/>
<gene>
    <name evidence="8" type="ORF">APZ00_18770</name>
</gene>
<dbReference type="KEGG" id="pphr:APZ00_18770"/>
<evidence type="ECO:0000256" key="6">
    <source>
        <dbReference type="ARBA" id="ARBA00023136"/>
    </source>
</evidence>
<dbReference type="InterPro" id="IPR003400">
    <property type="entry name" value="ExbD"/>
</dbReference>
<proteinExistence type="inferred from homology"/>